<dbReference type="EMBL" id="VIFM01000023">
    <property type="protein sequence ID" value="TQF16437.1"/>
    <property type="molecule type" value="Genomic_DNA"/>
</dbReference>
<dbReference type="Proteomes" id="UP000315369">
    <property type="component" value="Unassembled WGS sequence"/>
</dbReference>
<accession>A0A540X5A7</accession>
<sequence>MKTQLPALAVTTFALLGAPLAQAGDELPTQSASADLNGDGKPEAIAVKWKEGDEEFVLTAGTATLRGKTDSEVLGLSIIDVDSGDKRKEVAVHTGMTDNDRLTTVYAFDGKSLKALGSVHALTEVKGNGIILSDSWEQFWNRRDKFALDAKAGKLSLVPQELYYVGQEATVREGFPITHSRTDKKPVATLAAASKILVLAAAPVPVQGGRSTSFVYLVKSSTGLLGWVSHDTLLAKTEGLTVAG</sequence>
<dbReference type="AlphaFoldDB" id="A0A540X5A7"/>
<comment type="caution">
    <text evidence="2">The sequence shown here is derived from an EMBL/GenBank/DDBJ whole genome shotgun (WGS) entry which is preliminary data.</text>
</comment>
<proteinExistence type="predicted"/>
<dbReference type="InterPro" id="IPR028994">
    <property type="entry name" value="Integrin_alpha_N"/>
</dbReference>
<gene>
    <name evidence="2" type="ORF">FJV41_08105</name>
</gene>
<name>A0A540X5A7_9BACT</name>
<reference evidence="2 3" key="1">
    <citation type="submission" date="2019-06" db="EMBL/GenBank/DDBJ databases">
        <authorList>
            <person name="Livingstone P."/>
            <person name="Whitworth D."/>
        </authorList>
    </citation>
    <scope>NUCLEOTIDE SEQUENCE [LARGE SCALE GENOMIC DNA]</scope>
    <source>
        <strain evidence="2 3">AM401</strain>
    </source>
</reference>
<evidence type="ECO:0000313" key="2">
    <source>
        <dbReference type="EMBL" id="TQF16437.1"/>
    </source>
</evidence>
<keyword evidence="1" id="KW-0732">Signal</keyword>
<feature type="signal peptide" evidence="1">
    <location>
        <begin position="1"/>
        <end position="23"/>
    </location>
</feature>
<dbReference type="RefSeq" id="WP_141641848.1">
    <property type="nucleotide sequence ID" value="NZ_VIFM01000023.1"/>
</dbReference>
<organism evidence="2 3">
    <name type="scientific">Myxococcus llanfairpwllgwyngyllgogerychwyrndrobwllllantysiliogogogochensis</name>
    <dbReference type="NCBI Taxonomy" id="2590453"/>
    <lineage>
        <taxon>Bacteria</taxon>
        <taxon>Pseudomonadati</taxon>
        <taxon>Myxococcota</taxon>
        <taxon>Myxococcia</taxon>
        <taxon>Myxococcales</taxon>
        <taxon>Cystobacterineae</taxon>
        <taxon>Myxococcaceae</taxon>
        <taxon>Myxococcus</taxon>
    </lineage>
</organism>
<evidence type="ECO:0000256" key="1">
    <source>
        <dbReference type="SAM" id="SignalP"/>
    </source>
</evidence>
<evidence type="ECO:0008006" key="4">
    <source>
        <dbReference type="Google" id="ProtNLM"/>
    </source>
</evidence>
<protein>
    <recommendedName>
        <fullName evidence="4">VCBS repeat-containing protein</fullName>
    </recommendedName>
</protein>
<dbReference type="OrthoDB" id="1715597at2"/>
<evidence type="ECO:0000313" key="3">
    <source>
        <dbReference type="Proteomes" id="UP000315369"/>
    </source>
</evidence>
<dbReference type="SUPFAM" id="SSF69318">
    <property type="entry name" value="Integrin alpha N-terminal domain"/>
    <property type="match status" value="1"/>
</dbReference>
<keyword evidence="3" id="KW-1185">Reference proteome</keyword>
<feature type="chain" id="PRO_5021887657" description="VCBS repeat-containing protein" evidence="1">
    <location>
        <begin position="24"/>
        <end position="244"/>
    </location>
</feature>